<reference evidence="1" key="1">
    <citation type="submission" date="2023-10" db="EMBL/GenBank/DDBJ databases">
        <authorList>
            <person name="Rodriguez Cubillos JULIANA M."/>
            <person name="De Vega J."/>
        </authorList>
    </citation>
    <scope>NUCLEOTIDE SEQUENCE</scope>
</reference>
<comment type="caution">
    <text evidence="1">The sequence shown here is derived from an EMBL/GenBank/DDBJ whole genome shotgun (WGS) entry which is preliminary data.</text>
</comment>
<sequence length="71" mass="8006">MVHQSGFFPCLENPIGAGKKGDMLFRKKDGELVWCDLNTQMIEDLGVISRRFGCKIVIHKENILPFEGANI</sequence>
<proteinExistence type="predicted"/>
<dbReference type="EMBL" id="CASHSV030000002">
    <property type="protein sequence ID" value="CAJ2633768.1"/>
    <property type="molecule type" value="Genomic_DNA"/>
</dbReference>
<accession>A0ACB0IMT4</accession>
<keyword evidence="2" id="KW-1185">Reference proteome</keyword>
<protein>
    <submittedName>
        <fullName evidence="1">Uncharacterized protein</fullName>
    </submittedName>
</protein>
<evidence type="ECO:0000313" key="2">
    <source>
        <dbReference type="Proteomes" id="UP001177021"/>
    </source>
</evidence>
<evidence type="ECO:0000313" key="1">
    <source>
        <dbReference type="EMBL" id="CAJ2633768.1"/>
    </source>
</evidence>
<name>A0ACB0IMT4_TRIPR</name>
<dbReference type="Proteomes" id="UP001177021">
    <property type="component" value="Unassembled WGS sequence"/>
</dbReference>
<gene>
    <name evidence="1" type="ORF">MILVUS5_LOCUS4804</name>
</gene>
<organism evidence="1 2">
    <name type="scientific">Trifolium pratense</name>
    <name type="common">Red clover</name>
    <dbReference type="NCBI Taxonomy" id="57577"/>
    <lineage>
        <taxon>Eukaryota</taxon>
        <taxon>Viridiplantae</taxon>
        <taxon>Streptophyta</taxon>
        <taxon>Embryophyta</taxon>
        <taxon>Tracheophyta</taxon>
        <taxon>Spermatophyta</taxon>
        <taxon>Magnoliopsida</taxon>
        <taxon>eudicotyledons</taxon>
        <taxon>Gunneridae</taxon>
        <taxon>Pentapetalae</taxon>
        <taxon>rosids</taxon>
        <taxon>fabids</taxon>
        <taxon>Fabales</taxon>
        <taxon>Fabaceae</taxon>
        <taxon>Papilionoideae</taxon>
        <taxon>50 kb inversion clade</taxon>
        <taxon>NPAAA clade</taxon>
        <taxon>Hologalegina</taxon>
        <taxon>IRL clade</taxon>
        <taxon>Trifolieae</taxon>
        <taxon>Trifolium</taxon>
    </lineage>
</organism>